<dbReference type="NCBIfam" id="TIGR01064">
    <property type="entry name" value="pyruv_kin"/>
    <property type="match status" value="1"/>
</dbReference>
<evidence type="ECO:0000256" key="14">
    <source>
        <dbReference type="RuleBase" id="RU000504"/>
    </source>
</evidence>
<evidence type="ECO:0000256" key="1">
    <source>
        <dbReference type="ARBA" id="ARBA00001958"/>
    </source>
</evidence>
<evidence type="ECO:0000256" key="11">
    <source>
        <dbReference type="ARBA" id="ARBA00023152"/>
    </source>
</evidence>
<evidence type="ECO:0000313" key="18">
    <source>
        <dbReference type="Proteomes" id="UP000008922"/>
    </source>
</evidence>
<dbReference type="InterPro" id="IPR036918">
    <property type="entry name" value="Pyrv_Knase_C_sf"/>
</dbReference>
<comment type="catalytic activity">
    <reaction evidence="14">
        <text>pyruvate + ATP = phosphoenolpyruvate + ADP + H(+)</text>
        <dbReference type="Rhea" id="RHEA:18157"/>
        <dbReference type="ChEBI" id="CHEBI:15361"/>
        <dbReference type="ChEBI" id="CHEBI:15378"/>
        <dbReference type="ChEBI" id="CHEBI:30616"/>
        <dbReference type="ChEBI" id="CHEBI:58702"/>
        <dbReference type="ChEBI" id="CHEBI:456216"/>
        <dbReference type="EC" id="2.7.1.40"/>
    </reaction>
</comment>
<dbReference type="HOGENOM" id="CLU_015439_0_2_0"/>
<keyword evidence="9" id="KW-0067">ATP-binding</keyword>
<protein>
    <recommendedName>
        <fullName evidence="4 13">Pyruvate kinase</fullName>
        <ecNumber evidence="4 13">2.7.1.40</ecNumber>
    </recommendedName>
</protein>
<dbReference type="SUPFAM" id="SSF50800">
    <property type="entry name" value="PK beta-barrel domain-like"/>
    <property type="match status" value="1"/>
</dbReference>
<sequence>MKRRVKIIATLGPACENAETIRAMAEAGMDVARLNFSHGTHEQHAQRIQTVRQISKELGKEITILQDLQGPKLRVGVLPENGVDLYPGELIVLTSKKELPEVPHSAKILPMDVPNLEASVHEGSRVLMDDGNLELRVKEVTPDYIISEVINGGKLRSQKGVNLPEANLGIEGFTEKDQADLMFGLEHGVDAVAMSFVRTAEDIRTVKRAIESWCPEKCSVPLVIAKIELPEAIQNLHEIVHEADGVMVARGDLGVEMSLAEVPTLQKEIIYLANRHAKIVITATQMLETMIQNPRPTRAEASDVANAVFDGTDAVMLSAETAAGKYPVEVIRTMASIVTDAEMNYTMWGHYKDLPREAVQSDALSITWAARELAHDRDVRAIVVFTETGRTALYTSKSRPAVPILAFTPVQETLQKLGLFWGVSAHLVPFANSVESMIQIVEEMLLGKLGFSKGEQIVLISGLPVGAMRQPNFCLLHTLGETYTYSGNDKKA</sequence>
<comment type="pathway">
    <text evidence="2 14">Carbohydrate degradation; glycolysis; pyruvate from D-glyceraldehyde 3-phosphate: step 5/5.</text>
</comment>
<dbReference type="Pfam" id="PF02887">
    <property type="entry name" value="PK_C"/>
    <property type="match status" value="1"/>
</dbReference>
<evidence type="ECO:0000256" key="6">
    <source>
        <dbReference type="ARBA" id="ARBA00022723"/>
    </source>
</evidence>
<dbReference type="InterPro" id="IPR040442">
    <property type="entry name" value="Pyrv_kinase-like_dom_sf"/>
</dbReference>
<dbReference type="GO" id="GO:0016301">
    <property type="term" value="F:kinase activity"/>
    <property type="evidence" value="ECO:0007669"/>
    <property type="project" value="UniProtKB-KW"/>
</dbReference>
<accession>E8N5X3</accession>
<comment type="cofactor">
    <cofactor evidence="1">
        <name>K(+)</name>
        <dbReference type="ChEBI" id="CHEBI:29103"/>
    </cofactor>
</comment>
<keyword evidence="7" id="KW-0547">Nucleotide-binding</keyword>
<evidence type="ECO:0000259" key="16">
    <source>
        <dbReference type="Pfam" id="PF02887"/>
    </source>
</evidence>
<dbReference type="AlphaFoldDB" id="E8N5X3"/>
<feature type="domain" description="Pyruvate kinase barrel" evidence="15">
    <location>
        <begin position="3"/>
        <end position="330"/>
    </location>
</feature>
<evidence type="ECO:0000256" key="10">
    <source>
        <dbReference type="ARBA" id="ARBA00022842"/>
    </source>
</evidence>
<dbReference type="FunFam" id="2.40.33.10:FF:000001">
    <property type="entry name" value="Pyruvate kinase"/>
    <property type="match status" value="1"/>
</dbReference>
<evidence type="ECO:0000256" key="2">
    <source>
        <dbReference type="ARBA" id="ARBA00004997"/>
    </source>
</evidence>
<dbReference type="Gene3D" id="3.40.1380.20">
    <property type="entry name" value="Pyruvate kinase, C-terminal domain"/>
    <property type="match status" value="1"/>
</dbReference>
<reference evidence="17 18" key="1">
    <citation type="submission" date="2010-12" db="EMBL/GenBank/DDBJ databases">
        <title>Whole genome sequence of Anaerolinea thermophila UNI-1.</title>
        <authorList>
            <person name="Narita-Yamada S."/>
            <person name="Kishi E."/>
            <person name="Watanabe Y."/>
            <person name="Takasaki K."/>
            <person name="Ankai A."/>
            <person name="Oguchi A."/>
            <person name="Fukui S."/>
            <person name="Takahashi M."/>
            <person name="Yashiro I."/>
            <person name="Hosoyama A."/>
            <person name="Sekiguchi Y."/>
            <person name="Hanada S."/>
            <person name="Fujita N."/>
        </authorList>
    </citation>
    <scope>NUCLEOTIDE SEQUENCE [LARGE SCALE GENOMIC DNA]</scope>
    <source>
        <strain evidence="18">DSM 14523 / JCM 11388 / NBRC 100420 / UNI-1</strain>
    </source>
</reference>
<dbReference type="InterPro" id="IPR015793">
    <property type="entry name" value="Pyrv_Knase_brl"/>
</dbReference>
<dbReference type="InterPro" id="IPR011037">
    <property type="entry name" value="Pyrv_Knase-like_insert_dom_sf"/>
</dbReference>
<evidence type="ECO:0000259" key="15">
    <source>
        <dbReference type="Pfam" id="PF00224"/>
    </source>
</evidence>
<dbReference type="GO" id="GO:0004743">
    <property type="term" value="F:pyruvate kinase activity"/>
    <property type="evidence" value="ECO:0007669"/>
    <property type="project" value="UniProtKB-UniRule"/>
</dbReference>
<dbReference type="PANTHER" id="PTHR11817">
    <property type="entry name" value="PYRUVATE KINASE"/>
    <property type="match status" value="1"/>
</dbReference>
<dbReference type="GO" id="GO:0030955">
    <property type="term" value="F:potassium ion binding"/>
    <property type="evidence" value="ECO:0007669"/>
    <property type="project" value="UniProtKB-UniRule"/>
</dbReference>
<dbReference type="NCBIfam" id="NF004978">
    <property type="entry name" value="PRK06354.1"/>
    <property type="match status" value="1"/>
</dbReference>
<keyword evidence="6" id="KW-0479">Metal-binding</keyword>
<keyword evidence="8 14" id="KW-0418">Kinase</keyword>
<evidence type="ECO:0000256" key="8">
    <source>
        <dbReference type="ARBA" id="ARBA00022777"/>
    </source>
</evidence>
<dbReference type="InterPro" id="IPR015813">
    <property type="entry name" value="Pyrv/PenolPyrv_kinase-like_dom"/>
</dbReference>
<keyword evidence="11 14" id="KW-0324">Glycolysis</keyword>
<organism evidence="17 18">
    <name type="scientific">Anaerolinea thermophila (strain DSM 14523 / JCM 11388 / NBRC 100420 / UNI-1)</name>
    <dbReference type="NCBI Taxonomy" id="926569"/>
    <lineage>
        <taxon>Bacteria</taxon>
        <taxon>Bacillati</taxon>
        <taxon>Chloroflexota</taxon>
        <taxon>Anaerolineae</taxon>
        <taxon>Anaerolineales</taxon>
        <taxon>Anaerolineaceae</taxon>
        <taxon>Anaerolinea</taxon>
    </lineage>
</organism>
<evidence type="ECO:0000313" key="17">
    <source>
        <dbReference type="EMBL" id="BAJ63837.1"/>
    </source>
</evidence>
<dbReference type="Gene3D" id="3.20.20.60">
    <property type="entry name" value="Phosphoenolpyruvate-binding domains"/>
    <property type="match status" value="1"/>
</dbReference>
<dbReference type="PRINTS" id="PR01050">
    <property type="entry name" value="PYRUVTKNASE"/>
</dbReference>
<dbReference type="InParanoid" id="E8N5X3"/>
<evidence type="ECO:0000256" key="3">
    <source>
        <dbReference type="ARBA" id="ARBA00008663"/>
    </source>
</evidence>
<dbReference type="STRING" id="926569.ANT_18110"/>
<dbReference type="InterPro" id="IPR015806">
    <property type="entry name" value="Pyrv_Knase_insert_dom_sf"/>
</dbReference>
<dbReference type="UniPathway" id="UPA00109">
    <property type="reaction ID" value="UER00188"/>
</dbReference>
<dbReference type="GO" id="GO:0005524">
    <property type="term" value="F:ATP binding"/>
    <property type="evidence" value="ECO:0007669"/>
    <property type="project" value="UniProtKB-KW"/>
</dbReference>
<dbReference type="RefSeq" id="WP_013560215.1">
    <property type="nucleotide sequence ID" value="NC_014960.1"/>
</dbReference>
<dbReference type="SUPFAM" id="SSF51621">
    <property type="entry name" value="Phosphoenolpyruvate/pyruvate domain"/>
    <property type="match status" value="1"/>
</dbReference>
<dbReference type="InterPro" id="IPR001697">
    <property type="entry name" value="Pyr_Knase"/>
</dbReference>
<evidence type="ECO:0000256" key="12">
    <source>
        <dbReference type="ARBA" id="ARBA00023317"/>
    </source>
</evidence>
<dbReference type="NCBIfam" id="NF004491">
    <property type="entry name" value="PRK05826.1"/>
    <property type="match status" value="1"/>
</dbReference>
<dbReference type="SUPFAM" id="SSF52935">
    <property type="entry name" value="PK C-terminal domain-like"/>
    <property type="match status" value="1"/>
</dbReference>
<dbReference type="EC" id="2.7.1.40" evidence="4 13"/>
<dbReference type="InterPro" id="IPR015795">
    <property type="entry name" value="Pyrv_Knase_C"/>
</dbReference>
<keyword evidence="12 17" id="KW-0670">Pyruvate</keyword>
<evidence type="ECO:0000256" key="9">
    <source>
        <dbReference type="ARBA" id="ARBA00022840"/>
    </source>
</evidence>
<name>E8N5X3_ANATU</name>
<keyword evidence="10 14" id="KW-0460">Magnesium</keyword>
<dbReference type="Pfam" id="PF00224">
    <property type="entry name" value="PK"/>
    <property type="match status" value="1"/>
</dbReference>
<evidence type="ECO:0000256" key="13">
    <source>
        <dbReference type="NCBIfam" id="TIGR01064"/>
    </source>
</evidence>
<evidence type="ECO:0000256" key="7">
    <source>
        <dbReference type="ARBA" id="ARBA00022741"/>
    </source>
</evidence>
<evidence type="ECO:0000256" key="5">
    <source>
        <dbReference type="ARBA" id="ARBA00022679"/>
    </source>
</evidence>
<evidence type="ECO:0000256" key="4">
    <source>
        <dbReference type="ARBA" id="ARBA00012142"/>
    </source>
</evidence>
<dbReference type="FunCoup" id="E8N5X3">
    <property type="interactions" value="312"/>
</dbReference>
<dbReference type="GO" id="GO:0000287">
    <property type="term" value="F:magnesium ion binding"/>
    <property type="evidence" value="ECO:0007669"/>
    <property type="project" value="UniProtKB-UniRule"/>
</dbReference>
<comment type="similarity">
    <text evidence="3 14">Belongs to the pyruvate kinase family.</text>
</comment>
<dbReference type="EMBL" id="AP012029">
    <property type="protein sequence ID" value="BAJ63837.1"/>
    <property type="molecule type" value="Genomic_DNA"/>
</dbReference>
<dbReference type="KEGG" id="atm:ANT_18110"/>
<gene>
    <name evidence="17" type="primary">pyk</name>
    <name evidence="17" type="ordered locus">ANT_18110</name>
</gene>
<feature type="domain" description="Pyruvate kinase C-terminal" evidence="16">
    <location>
        <begin position="366"/>
        <end position="474"/>
    </location>
</feature>
<dbReference type="Gene3D" id="2.40.33.10">
    <property type="entry name" value="PK beta-barrel domain-like"/>
    <property type="match status" value="1"/>
</dbReference>
<dbReference type="eggNOG" id="COG0469">
    <property type="taxonomic scope" value="Bacteria"/>
</dbReference>
<dbReference type="Proteomes" id="UP000008922">
    <property type="component" value="Chromosome"/>
</dbReference>
<dbReference type="OrthoDB" id="9812123at2"/>
<keyword evidence="18" id="KW-1185">Reference proteome</keyword>
<keyword evidence="5 14" id="KW-0808">Transferase</keyword>
<proteinExistence type="inferred from homology"/>